<feature type="compositionally biased region" description="Basic and acidic residues" evidence="6">
    <location>
        <begin position="472"/>
        <end position="492"/>
    </location>
</feature>
<dbReference type="GO" id="GO:0006508">
    <property type="term" value="P:proteolysis"/>
    <property type="evidence" value="ECO:0007669"/>
    <property type="project" value="UniProtKB-KW"/>
</dbReference>
<accession>A0A7Y9IRF1</accession>
<dbReference type="Pfam" id="PF22694">
    <property type="entry name" value="CtpB_N-like"/>
    <property type="match status" value="1"/>
</dbReference>
<keyword evidence="2 5" id="KW-0645">Protease</keyword>
<dbReference type="PROSITE" id="PS50106">
    <property type="entry name" value="PDZ"/>
    <property type="match status" value="1"/>
</dbReference>
<dbReference type="FunFam" id="3.90.226.10:FF:000029">
    <property type="entry name" value="Peptidase, S41 family"/>
    <property type="match status" value="1"/>
</dbReference>
<keyword evidence="7" id="KW-0472">Membrane</keyword>
<dbReference type="RefSeq" id="WP_179583791.1">
    <property type="nucleotide sequence ID" value="NZ_JACBYR010000001.1"/>
</dbReference>
<dbReference type="InterPro" id="IPR029045">
    <property type="entry name" value="ClpP/crotonase-like_dom_sf"/>
</dbReference>
<dbReference type="InterPro" id="IPR005151">
    <property type="entry name" value="Tail-specific_protease"/>
</dbReference>
<keyword evidence="7" id="KW-1133">Transmembrane helix</keyword>
<evidence type="ECO:0000256" key="5">
    <source>
        <dbReference type="RuleBase" id="RU004404"/>
    </source>
</evidence>
<evidence type="ECO:0000259" key="8">
    <source>
        <dbReference type="PROSITE" id="PS50106"/>
    </source>
</evidence>
<dbReference type="SMART" id="SM00245">
    <property type="entry name" value="TSPc"/>
    <property type="match status" value="1"/>
</dbReference>
<dbReference type="InterPro" id="IPR001478">
    <property type="entry name" value="PDZ"/>
</dbReference>
<comment type="similarity">
    <text evidence="1 5">Belongs to the peptidase S41A family.</text>
</comment>
<protein>
    <submittedName>
        <fullName evidence="9">Carboxyl-terminal processing protease</fullName>
        <ecNumber evidence="9">3.4.21.102</ecNumber>
    </submittedName>
</protein>
<evidence type="ECO:0000256" key="4">
    <source>
        <dbReference type="ARBA" id="ARBA00022825"/>
    </source>
</evidence>
<dbReference type="GO" id="GO:0004252">
    <property type="term" value="F:serine-type endopeptidase activity"/>
    <property type="evidence" value="ECO:0007669"/>
    <property type="project" value="UniProtKB-EC"/>
</dbReference>
<dbReference type="PANTHER" id="PTHR32060:SF30">
    <property type="entry name" value="CARBOXY-TERMINAL PROCESSING PROTEASE CTPA"/>
    <property type="match status" value="1"/>
</dbReference>
<evidence type="ECO:0000256" key="1">
    <source>
        <dbReference type="ARBA" id="ARBA00009179"/>
    </source>
</evidence>
<proteinExistence type="inferred from homology"/>
<keyword evidence="10" id="KW-1185">Reference proteome</keyword>
<dbReference type="Pfam" id="PF17820">
    <property type="entry name" value="PDZ_6"/>
    <property type="match status" value="1"/>
</dbReference>
<dbReference type="InterPro" id="IPR004447">
    <property type="entry name" value="Peptidase_S41A"/>
</dbReference>
<keyword evidence="7" id="KW-0812">Transmembrane</keyword>
<dbReference type="EC" id="3.4.21.102" evidence="9"/>
<dbReference type="FunFam" id="2.30.42.10:FF:000063">
    <property type="entry name" value="Peptidase, S41 family"/>
    <property type="match status" value="1"/>
</dbReference>
<dbReference type="SMART" id="SM00228">
    <property type="entry name" value="PDZ"/>
    <property type="match status" value="1"/>
</dbReference>
<dbReference type="PANTHER" id="PTHR32060">
    <property type="entry name" value="TAIL-SPECIFIC PROTEASE"/>
    <property type="match status" value="1"/>
</dbReference>
<evidence type="ECO:0000313" key="10">
    <source>
        <dbReference type="Proteomes" id="UP000542125"/>
    </source>
</evidence>
<keyword evidence="4 5" id="KW-0720">Serine protease</keyword>
<dbReference type="Gene3D" id="2.30.42.10">
    <property type="match status" value="1"/>
</dbReference>
<dbReference type="InterPro" id="IPR036034">
    <property type="entry name" value="PDZ_sf"/>
</dbReference>
<keyword evidence="3 5" id="KW-0378">Hydrolase</keyword>
<name>A0A7Y9IRF1_9BURK</name>
<evidence type="ECO:0000313" key="9">
    <source>
        <dbReference type="EMBL" id="NYE81642.1"/>
    </source>
</evidence>
<dbReference type="InterPro" id="IPR055210">
    <property type="entry name" value="CtpA/B_N"/>
</dbReference>
<dbReference type="Pfam" id="PF03572">
    <property type="entry name" value="Peptidase_S41"/>
    <property type="match status" value="1"/>
</dbReference>
<evidence type="ECO:0000256" key="3">
    <source>
        <dbReference type="ARBA" id="ARBA00022801"/>
    </source>
</evidence>
<dbReference type="GO" id="GO:0030288">
    <property type="term" value="C:outer membrane-bounded periplasmic space"/>
    <property type="evidence" value="ECO:0007669"/>
    <property type="project" value="TreeGrafter"/>
</dbReference>
<organism evidence="9 10">
    <name type="scientific">Pigmentiphaga litoralis</name>
    <dbReference type="NCBI Taxonomy" id="516702"/>
    <lineage>
        <taxon>Bacteria</taxon>
        <taxon>Pseudomonadati</taxon>
        <taxon>Pseudomonadota</taxon>
        <taxon>Betaproteobacteria</taxon>
        <taxon>Burkholderiales</taxon>
        <taxon>Alcaligenaceae</taxon>
        <taxon>Pigmentiphaga</taxon>
    </lineage>
</organism>
<sequence length="505" mass="53698">MGSKSKVRSIGLVSVGVVAGVLVSVGLTAVAQRDTRGPLPLEELRQFSSVFATIKSSYVEPVDDKKLIDGAIAGMLSDLDPHSAYLDADAYREMQSTTQGEFGGLGIEVGTEDGFVKVISPIEDTPAARAGVKAGDLIIKIDDKSTKGLLLNDAVKLMRGKPKTPIVLTLVRKGADVPLVVKIERDVIKVQSVRSKTLDNGVGYVRVSQFQEQTGADLITHLDRLGKNGAPKGLVLDLRNDPGGLLHSAIGVAGAFLPPGSVIVTTDGRTPDSKRKYESVPADYLRSSDDYMKRLPAWAKTIPMVVLVNAGSASASEIVAGALQDTDRAKVLGTQTFGKGSVQVILPISRESAIKLTTSRYYTPKGRSIQAKGIVPDLAVTETPDGDLFERPREADLAKHLINDKDPEEKKSAVLDPEKLAEQRKAALKPIEFGGADDFQLQQALNQLAGRPVQVAKAEDVAKAAAQQAASKADEEKGTKPNRPSDGDKANKPVEVIKPTPAPAK</sequence>
<evidence type="ECO:0000256" key="2">
    <source>
        <dbReference type="ARBA" id="ARBA00022670"/>
    </source>
</evidence>
<feature type="region of interest" description="Disordered" evidence="6">
    <location>
        <begin position="451"/>
        <end position="505"/>
    </location>
</feature>
<feature type="transmembrane region" description="Helical" evidence="7">
    <location>
        <begin position="12"/>
        <end position="31"/>
    </location>
</feature>
<dbReference type="FunFam" id="3.30.750.44:FF:000001">
    <property type="entry name" value="S41 family peptidase"/>
    <property type="match status" value="1"/>
</dbReference>
<dbReference type="NCBIfam" id="TIGR00225">
    <property type="entry name" value="prc"/>
    <property type="match status" value="1"/>
</dbReference>
<dbReference type="SUPFAM" id="SSF52096">
    <property type="entry name" value="ClpP/crotonase"/>
    <property type="match status" value="1"/>
</dbReference>
<feature type="domain" description="PDZ" evidence="8">
    <location>
        <begin position="91"/>
        <end position="159"/>
    </location>
</feature>
<reference evidence="9 10" key="1">
    <citation type="submission" date="2020-07" db="EMBL/GenBank/DDBJ databases">
        <title>Genomic Encyclopedia of Type Strains, Phase IV (KMG-V): Genome sequencing to study the core and pangenomes of soil and plant-associated prokaryotes.</title>
        <authorList>
            <person name="Whitman W."/>
        </authorList>
    </citation>
    <scope>NUCLEOTIDE SEQUENCE [LARGE SCALE GENOMIC DNA]</scope>
    <source>
        <strain evidence="9 10">SAS40</strain>
    </source>
</reference>
<dbReference type="EMBL" id="JACBYR010000001">
    <property type="protein sequence ID" value="NYE81642.1"/>
    <property type="molecule type" value="Genomic_DNA"/>
</dbReference>
<dbReference type="InterPro" id="IPR041489">
    <property type="entry name" value="PDZ_6"/>
</dbReference>
<dbReference type="AlphaFoldDB" id="A0A7Y9IRF1"/>
<dbReference type="CDD" id="cd07560">
    <property type="entry name" value="Peptidase_S41_CPP"/>
    <property type="match status" value="1"/>
</dbReference>
<dbReference type="CDD" id="cd06782">
    <property type="entry name" value="cpPDZ_CPP-like"/>
    <property type="match status" value="1"/>
</dbReference>
<dbReference type="GO" id="GO:0007165">
    <property type="term" value="P:signal transduction"/>
    <property type="evidence" value="ECO:0007669"/>
    <property type="project" value="TreeGrafter"/>
</dbReference>
<dbReference type="SUPFAM" id="SSF50156">
    <property type="entry name" value="PDZ domain-like"/>
    <property type="match status" value="1"/>
</dbReference>
<dbReference type="Proteomes" id="UP000542125">
    <property type="component" value="Unassembled WGS sequence"/>
</dbReference>
<gene>
    <name evidence="9" type="ORF">FHW18_000913</name>
</gene>
<dbReference type="Gene3D" id="3.90.226.10">
    <property type="entry name" value="2-enoyl-CoA Hydratase, Chain A, domain 1"/>
    <property type="match status" value="1"/>
</dbReference>
<comment type="caution">
    <text evidence="9">The sequence shown here is derived from an EMBL/GenBank/DDBJ whole genome shotgun (WGS) entry which is preliminary data.</text>
</comment>
<evidence type="ECO:0000256" key="6">
    <source>
        <dbReference type="SAM" id="MobiDB-lite"/>
    </source>
</evidence>
<evidence type="ECO:0000256" key="7">
    <source>
        <dbReference type="SAM" id="Phobius"/>
    </source>
</evidence>
<dbReference type="Gene3D" id="3.30.750.44">
    <property type="match status" value="1"/>
</dbReference>